<evidence type="ECO:0000313" key="2">
    <source>
        <dbReference type="Proteomes" id="UP000178264"/>
    </source>
</evidence>
<reference evidence="1 2" key="1">
    <citation type="journal article" date="2016" name="Nat. Commun.">
        <title>Thousands of microbial genomes shed light on interconnected biogeochemical processes in an aquifer system.</title>
        <authorList>
            <person name="Anantharaman K."/>
            <person name="Brown C.T."/>
            <person name="Hug L.A."/>
            <person name="Sharon I."/>
            <person name="Castelle C.J."/>
            <person name="Probst A.J."/>
            <person name="Thomas B.C."/>
            <person name="Singh A."/>
            <person name="Wilkins M.J."/>
            <person name="Karaoz U."/>
            <person name="Brodie E.L."/>
            <person name="Williams K.H."/>
            <person name="Hubbard S.S."/>
            <person name="Banfield J.F."/>
        </authorList>
    </citation>
    <scope>NUCLEOTIDE SEQUENCE [LARGE SCALE GENOMIC DNA]</scope>
</reference>
<gene>
    <name evidence="1" type="ORF">A3I42_03620</name>
</gene>
<organism evidence="1 2">
    <name type="scientific">Candidatus Uhrbacteria bacterium RIFCSPLOWO2_02_FULL_49_11</name>
    <dbReference type="NCBI Taxonomy" id="1802409"/>
    <lineage>
        <taxon>Bacteria</taxon>
        <taxon>Candidatus Uhriibacteriota</taxon>
    </lineage>
</organism>
<dbReference type="EMBL" id="MGER01000039">
    <property type="protein sequence ID" value="OGL88096.1"/>
    <property type="molecule type" value="Genomic_DNA"/>
</dbReference>
<protein>
    <recommendedName>
        <fullName evidence="3">Ribbon-helix-helix protein CopG domain-containing protein</fullName>
    </recommendedName>
</protein>
<dbReference type="Proteomes" id="UP000178264">
    <property type="component" value="Unassembled WGS sequence"/>
</dbReference>
<name>A0A1F7VC48_9BACT</name>
<proteinExistence type="predicted"/>
<sequence length="84" mass="9738">MSIVNFAVSKPLEKRVEHIMREKGFTSKAEFFRFAAIQYIDILSKPVVSEEERFRYLTTALANEVVKAYRGKKVPTAREQLTDL</sequence>
<accession>A0A1F7VC48</accession>
<evidence type="ECO:0008006" key="3">
    <source>
        <dbReference type="Google" id="ProtNLM"/>
    </source>
</evidence>
<comment type="caution">
    <text evidence="1">The sequence shown here is derived from an EMBL/GenBank/DDBJ whole genome shotgun (WGS) entry which is preliminary data.</text>
</comment>
<dbReference type="AlphaFoldDB" id="A0A1F7VC48"/>
<evidence type="ECO:0000313" key="1">
    <source>
        <dbReference type="EMBL" id="OGL88096.1"/>
    </source>
</evidence>